<protein>
    <submittedName>
        <fullName evidence="1">Uncharacterized protein</fullName>
    </submittedName>
</protein>
<proteinExistence type="predicted"/>
<sequence>MNGDFARVTFDSAARFSRVLLQQGRILLEADFNEQSAIHHHFLRSLIVDLIGRHWRAGDSFTLAADPQGTADFSISAGHFYLDGILCENDSACSYATQPWPYFPDAEQEPPTAGGLAYLECWERHVSALQYPGLREVALGGIDTASRAQIVWQVRVASQTWVDAHLALVLGALQLRLAIAKPEDRPSIQLVIDHVTNSQTAFTNALANFPGAEADCATAGDLLDALDAARPLMRARAVHDATEDDPCSLSADAAFRSRENQLYRIEVHDSGLADGHATIKWSRENASVVFAIRGAPKLDAESNTLSVGLESFGHDHRTGLCEGQWVELTGDAFEFTPVAPPLGQVLKIDRTRHTIVVQLQQKTTVDFAHCTLLKRWDQHDGVNAAGVLQVEEHNSAAWLPLERGVEVQFRVGGYYRTGDYWLVPARVASRDVGWPQAAGRPAAIPPHGVQRHRAALAYFKRDAADGWEFGRCGCSMLPLCP</sequence>
<gene>
    <name evidence="1" type="ORF">GTP90_16350</name>
</gene>
<organism evidence="1 2">
    <name type="scientific">Duganella vulcania</name>
    <dbReference type="NCBI Taxonomy" id="2692166"/>
    <lineage>
        <taxon>Bacteria</taxon>
        <taxon>Pseudomonadati</taxon>
        <taxon>Pseudomonadota</taxon>
        <taxon>Betaproteobacteria</taxon>
        <taxon>Burkholderiales</taxon>
        <taxon>Oxalobacteraceae</taxon>
        <taxon>Telluria group</taxon>
        <taxon>Duganella</taxon>
    </lineage>
</organism>
<evidence type="ECO:0000313" key="1">
    <source>
        <dbReference type="EMBL" id="MYM95439.1"/>
    </source>
</evidence>
<dbReference type="AlphaFoldDB" id="A0A845GS76"/>
<evidence type="ECO:0000313" key="2">
    <source>
        <dbReference type="Proteomes" id="UP000447355"/>
    </source>
</evidence>
<accession>A0A845GS76</accession>
<comment type="caution">
    <text evidence="1">The sequence shown here is derived from an EMBL/GenBank/DDBJ whole genome shotgun (WGS) entry which is preliminary data.</text>
</comment>
<name>A0A845GS76_9BURK</name>
<reference evidence="1" key="1">
    <citation type="submission" date="2019-12" db="EMBL/GenBank/DDBJ databases">
        <title>Novel species isolated from a subtropical stream in China.</title>
        <authorList>
            <person name="Lu H."/>
        </authorList>
    </citation>
    <scope>NUCLEOTIDE SEQUENCE [LARGE SCALE GENOMIC DNA]</scope>
    <source>
        <strain evidence="1">FT81W</strain>
    </source>
</reference>
<dbReference type="RefSeq" id="WP_161084555.1">
    <property type="nucleotide sequence ID" value="NZ_WWCX01000026.1"/>
</dbReference>
<dbReference type="Pfam" id="PF20129">
    <property type="entry name" value="DUF6519"/>
    <property type="match status" value="1"/>
</dbReference>
<dbReference type="Proteomes" id="UP000447355">
    <property type="component" value="Unassembled WGS sequence"/>
</dbReference>
<dbReference type="InterPro" id="IPR045392">
    <property type="entry name" value="DUF6519"/>
</dbReference>
<dbReference type="EMBL" id="WWCX01000026">
    <property type="protein sequence ID" value="MYM95439.1"/>
    <property type="molecule type" value="Genomic_DNA"/>
</dbReference>